<sequence>MIDSAAETPCHAINITFYCHPERSEGSRALRSFASLRMTPK</sequence>
<proteinExistence type="predicted"/>
<organism evidence="1 2">
    <name type="scientific">Candidatus Desulfosporosinus infrequens</name>
    <dbReference type="NCBI Taxonomy" id="2043169"/>
    <lineage>
        <taxon>Bacteria</taxon>
        <taxon>Bacillati</taxon>
        <taxon>Bacillota</taxon>
        <taxon>Clostridia</taxon>
        <taxon>Eubacteriales</taxon>
        <taxon>Desulfitobacteriaceae</taxon>
        <taxon>Desulfosporosinus</taxon>
    </lineage>
</organism>
<dbReference type="EMBL" id="OMOF01000209">
    <property type="protein sequence ID" value="SPF43469.1"/>
    <property type="molecule type" value="Genomic_DNA"/>
</dbReference>
<dbReference type="AlphaFoldDB" id="A0A2U3KV83"/>
<accession>A0A2U3KV83</accession>
<name>A0A2U3KV83_9FIRM</name>
<evidence type="ECO:0000313" key="1">
    <source>
        <dbReference type="EMBL" id="SPF43469.1"/>
    </source>
</evidence>
<gene>
    <name evidence="1" type="ORF">SBF1_2870006</name>
</gene>
<protein>
    <submittedName>
        <fullName evidence="1">Uncharacterized protein</fullName>
    </submittedName>
</protein>
<reference evidence="2" key="1">
    <citation type="submission" date="2018-02" db="EMBL/GenBank/DDBJ databases">
        <authorList>
            <person name="Hausmann B."/>
        </authorList>
    </citation>
    <scope>NUCLEOTIDE SEQUENCE [LARGE SCALE GENOMIC DNA]</scope>
    <source>
        <strain evidence="2">Peat soil MAG SbF1</strain>
    </source>
</reference>
<evidence type="ECO:0000313" key="2">
    <source>
        <dbReference type="Proteomes" id="UP000238916"/>
    </source>
</evidence>
<dbReference type="Proteomes" id="UP000238916">
    <property type="component" value="Unassembled WGS sequence"/>
</dbReference>